<keyword evidence="11" id="KW-1185">Reference proteome</keyword>
<evidence type="ECO:0000256" key="8">
    <source>
        <dbReference type="SAM" id="Phobius"/>
    </source>
</evidence>
<feature type="transmembrane region" description="Helical" evidence="8">
    <location>
        <begin position="420"/>
        <end position="442"/>
    </location>
</feature>
<dbReference type="Proteomes" id="UP000041625">
    <property type="component" value="Unassembled WGS sequence"/>
</dbReference>
<dbReference type="AlphaFoldDB" id="A0AA86XTZ2"/>
<evidence type="ECO:0000256" key="1">
    <source>
        <dbReference type="ARBA" id="ARBA00004141"/>
    </source>
</evidence>
<reference evidence="10 11" key="1">
    <citation type="submission" date="2014-06" db="EMBL/GenBank/DDBJ databases">
        <authorList>
            <person name="Le Roux F."/>
        </authorList>
    </citation>
    <scope>NUCLEOTIDE SEQUENCE [LARGE SCALE GENOMIC DNA]</scope>
    <source>
        <strain evidence="10 11">J2-31</strain>
    </source>
</reference>
<dbReference type="GO" id="GO:0016020">
    <property type="term" value="C:membrane"/>
    <property type="evidence" value="ECO:0007669"/>
    <property type="project" value="UniProtKB-SubCell"/>
</dbReference>
<gene>
    <name evidence="10" type="ORF">VCR31J2_1310878</name>
</gene>
<keyword evidence="6 8" id="KW-0472">Membrane</keyword>
<proteinExistence type="inferred from homology"/>
<dbReference type="PANTHER" id="PTHR48020:SF12">
    <property type="entry name" value="PROTON MYO-INOSITOL COTRANSPORTER"/>
    <property type="match status" value="1"/>
</dbReference>
<feature type="transmembrane region" description="Helical" evidence="8">
    <location>
        <begin position="51"/>
        <end position="68"/>
    </location>
</feature>
<dbReference type="PROSITE" id="PS50850">
    <property type="entry name" value="MFS"/>
    <property type="match status" value="1"/>
</dbReference>
<dbReference type="PROSITE" id="PS00217">
    <property type="entry name" value="SUGAR_TRANSPORT_2"/>
    <property type="match status" value="1"/>
</dbReference>
<evidence type="ECO:0000256" key="5">
    <source>
        <dbReference type="ARBA" id="ARBA00022989"/>
    </source>
</evidence>
<evidence type="ECO:0000313" key="11">
    <source>
        <dbReference type="Proteomes" id="UP000041625"/>
    </source>
</evidence>
<evidence type="ECO:0000256" key="6">
    <source>
        <dbReference type="ARBA" id="ARBA00023136"/>
    </source>
</evidence>
<dbReference type="InterPro" id="IPR005828">
    <property type="entry name" value="MFS_sugar_transport-like"/>
</dbReference>
<dbReference type="SUPFAM" id="SSF103473">
    <property type="entry name" value="MFS general substrate transporter"/>
    <property type="match status" value="1"/>
</dbReference>
<comment type="caution">
    <text evidence="10">The sequence shown here is derived from an EMBL/GenBank/DDBJ whole genome shotgun (WGS) entry which is preliminary data.</text>
</comment>
<dbReference type="PROSITE" id="PS00216">
    <property type="entry name" value="SUGAR_TRANSPORT_1"/>
    <property type="match status" value="2"/>
</dbReference>
<evidence type="ECO:0000256" key="4">
    <source>
        <dbReference type="ARBA" id="ARBA00022692"/>
    </source>
</evidence>
<keyword evidence="4 8" id="KW-0812">Transmembrane</keyword>
<evidence type="ECO:0000313" key="10">
    <source>
        <dbReference type="EMBL" id="CDT80327.1"/>
    </source>
</evidence>
<dbReference type="InterPro" id="IPR050814">
    <property type="entry name" value="Myo-inositol_Transporter"/>
</dbReference>
<dbReference type="PRINTS" id="PR00171">
    <property type="entry name" value="SUGRTRNSPORT"/>
</dbReference>
<feature type="transmembrane region" description="Helical" evidence="8">
    <location>
        <begin position="302"/>
        <end position="322"/>
    </location>
</feature>
<comment type="similarity">
    <text evidence="2 7">Belongs to the major facilitator superfamily. Sugar transporter (TC 2.A.1.1) family.</text>
</comment>
<accession>A0AA86XTZ2</accession>
<evidence type="ECO:0000259" key="9">
    <source>
        <dbReference type="PROSITE" id="PS50850"/>
    </source>
</evidence>
<organism evidence="10 11">
    <name type="scientific">Vibrio coralliirubri</name>
    <dbReference type="NCBI Taxonomy" id="1516159"/>
    <lineage>
        <taxon>Bacteria</taxon>
        <taxon>Pseudomonadati</taxon>
        <taxon>Pseudomonadota</taxon>
        <taxon>Gammaproteobacteria</taxon>
        <taxon>Vibrionales</taxon>
        <taxon>Vibrionaceae</taxon>
        <taxon>Vibrio</taxon>
    </lineage>
</organism>
<dbReference type="InterPro" id="IPR020846">
    <property type="entry name" value="MFS_dom"/>
</dbReference>
<keyword evidence="3 7" id="KW-0813">Transport</keyword>
<comment type="subcellular location">
    <subcellularLocation>
        <location evidence="1">Membrane</location>
        <topology evidence="1">Multi-pass membrane protein</topology>
    </subcellularLocation>
</comment>
<feature type="transmembrane region" description="Helical" evidence="8">
    <location>
        <begin position="80"/>
        <end position="98"/>
    </location>
</feature>
<dbReference type="Gene3D" id="1.20.1250.20">
    <property type="entry name" value="MFS general substrate transporter like domains"/>
    <property type="match status" value="2"/>
</dbReference>
<evidence type="ECO:0000256" key="7">
    <source>
        <dbReference type="RuleBase" id="RU003346"/>
    </source>
</evidence>
<dbReference type="InterPro" id="IPR005829">
    <property type="entry name" value="Sugar_transporter_CS"/>
</dbReference>
<dbReference type="NCBIfam" id="TIGR00879">
    <property type="entry name" value="SP"/>
    <property type="match status" value="1"/>
</dbReference>
<feature type="transmembrane region" description="Helical" evidence="8">
    <location>
        <begin position="185"/>
        <end position="206"/>
    </location>
</feature>
<protein>
    <submittedName>
        <fullName evidence="10">Sugar-proton symporter</fullName>
    </submittedName>
</protein>
<feature type="transmembrane region" description="Helical" evidence="8">
    <location>
        <begin position="331"/>
        <end position="351"/>
    </location>
</feature>
<dbReference type="InterPro" id="IPR036259">
    <property type="entry name" value="MFS_trans_sf"/>
</dbReference>
<feature type="transmembrane region" description="Helical" evidence="8">
    <location>
        <begin position="9"/>
        <end position="31"/>
    </location>
</feature>
<feature type="transmembrane region" description="Helical" evidence="8">
    <location>
        <begin position="357"/>
        <end position="382"/>
    </location>
</feature>
<evidence type="ECO:0000256" key="3">
    <source>
        <dbReference type="ARBA" id="ARBA00022448"/>
    </source>
</evidence>
<dbReference type="EMBL" id="CCKJ01000037">
    <property type="protein sequence ID" value="CDT80327.1"/>
    <property type="molecule type" value="Genomic_DNA"/>
</dbReference>
<feature type="transmembrane region" description="Helical" evidence="8">
    <location>
        <begin position="104"/>
        <end position="125"/>
    </location>
</feature>
<evidence type="ECO:0000256" key="2">
    <source>
        <dbReference type="ARBA" id="ARBA00010992"/>
    </source>
</evidence>
<feature type="transmembrane region" description="Helical" evidence="8">
    <location>
        <begin position="394"/>
        <end position="414"/>
    </location>
</feature>
<sequence length="477" mass="51926">MDNSKTSGYLWFICLVSALGGFFFGFDLIVISGTISLVKAQFGFLPWQEGFFVSSAVVGAIAGTALAGKLSDKYGRKKNLFLAALILFISAMGCTFASDANSLIFYRLIGGFGVGIATLVSPLYISEISPSNVRGRMVTLFQFAITVGIMISLFSNAAIKNFSDAMIASGELEGMFGWLFGSEPWRGMFLAEGIPGLFFVLMCLLIPESPRWLISNNREQEAKSIITKVAGEKRAASQVKEIKEVISEETSKFSDLFKGGYKTALVIAVALSIFSEMSGITVVFFYGPTILEKAGLSLGDSLGGFAIIGIVNVVFTVIALWLMDIAGRKKLLLVGTVGVIIAHTAIGLLFLNNYDSGMALVFLMCAFVAFFAFSMGPIKFVIMNEIFPTKVRGRAVAIATITIWVCQALLNQFFPMLREVIPVGTIFIFFAVILLPQIYFVLKVMPETKGMSLEEIEQYWKANSNENKGTELKSAKA</sequence>
<name>A0AA86XTZ2_9VIBR</name>
<dbReference type="PANTHER" id="PTHR48020">
    <property type="entry name" value="PROTON MYO-INOSITOL COTRANSPORTER"/>
    <property type="match status" value="1"/>
</dbReference>
<dbReference type="GO" id="GO:0022857">
    <property type="term" value="F:transmembrane transporter activity"/>
    <property type="evidence" value="ECO:0007669"/>
    <property type="project" value="InterPro"/>
</dbReference>
<feature type="transmembrane region" description="Helical" evidence="8">
    <location>
        <begin position="264"/>
        <end position="287"/>
    </location>
</feature>
<feature type="domain" description="Major facilitator superfamily (MFS) profile" evidence="9">
    <location>
        <begin position="13"/>
        <end position="449"/>
    </location>
</feature>
<dbReference type="Pfam" id="PF00083">
    <property type="entry name" value="Sugar_tr"/>
    <property type="match status" value="1"/>
</dbReference>
<keyword evidence="5 8" id="KW-1133">Transmembrane helix</keyword>
<dbReference type="RefSeq" id="WP_050651304.1">
    <property type="nucleotide sequence ID" value="NZ_LK933979.1"/>
</dbReference>
<dbReference type="InterPro" id="IPR003663">
    <property type="entry name" value="Sugar/inositol_transpt"/>
</dbReference>
<feature type="transmembrane region" description="Helical" evidence="8">
    <location>
        <begin position="137"/>
        <end position="159"/>
    </location>
</feature>